<evidence type="ECO:0000256" key="2">
    <source>
        <dbReference type="ARBA" id="ARBA00013855"/>
    </source>
</evidence>
<keyword evidence="6" id="KW-0175">Coiled coil</keyword>
<organism evidence="8 9">
    <name type="scientific">Sulfurivirga caldicuralii</name>
    <dbReference type="NCBI Taxonomy" id="364032"/>
    <lineage>
        <taxon>Bacteria</taxon>
        <taxon>Pseudomonadati</taxon>
        <taxon>Pseudomonadota</taxon>
        <taxon>Gammaproteobacteria</taxon>
        <taxon>Thiotrichales</taxon>
        <taxon>Piscirickettsiaceae</taxon>
        <taxon>Sulfurivirga</taxon>
    </lineage>
</organism>
<dbReference type="Gene3D" id="2.40.10.350">
    <property type="entry name" value="Rod shape-determining protein MreC, domain 2"/>
    <property type="match status" value="1"/>
</dbReference>
<dbReference type="Proteomes" id="UP000198461">
    <property type="component" value="Unassembled WGS sequence"/>
</dbReference>
<evidence type="ECO:0000256" key="1">
    <source>
        <dbReference type="ARBA" id="ARBA00009369"/>
    </source>
</evidence>
<evidence type="ECO:0000259" key="7">
    <source>
        <dbReference type="Pfam" id="PF04085"/>
    </source>
</evidence>
<evidence type="ECO:0000313" key="9">
    <source>
        <dbReference type="Proteomes" id="UP000198461"/>
    </source>
</evidence>
<accession>A0A1N6EKN9</accession>
<evidence type="ECO:0000256" key="5">
    <source>
        <dbReference type="PIRNR" id="PIRNR038471"/>
    </source>
</evidence>
<dbReference type="InterPro" id="IPR042175">
    <property type="entry name" value="Cell/Rod_MreC_2"/>
</dbReference>
<dbReference type="Pfam" id="PF04085">
    <property type="entry name" value="MreC"/>
    <property type="match status" value="1"/>
</dbReference>
<dbReference type="STRING" id="364032.SAMN05443662_0654"/>
<dbReference type="InterPro" id="IPR042177">
    <property type="entry name" value="Cell/Rod_1"/>
</dbReference>
<dbReference type="InterPro" id="IPR007221">
    <property type="entry name" value="MreC"/>
</dbReference>
<evidence type="ECO:0000313" key="8">
    <source>
        <dbReference type="EMBL" id="SIN83545.1"/>
    </source>
</evidence>
<dbReference type="RefSeq" id="WP_074200971.1">
    <property type="nucleotide sequence ID" value="NZ_FSRE01000002.1"/>
</dbReference>
<dbReference type="GO" id="GO:0008360">
    <property type="term" value="P:regulation of cell shape"/>
    <property type="evidence" value="ECO:0007669"/>
    <property type="project" value="UniProtKB-KW"/>
</dbReference>
<dbReference type="InterPro" id="IPR055342">
    <property type="entry name" value="MreC_beta-barrel_core"/>
</dbReference>
<keyword evidence="3 5" id="KW-0133">Cell shape</keyword>
<evidence type="ECO:0000256" key="3">
    <source>
        <dbReference type="ARBA" id="ARBA00022960"/>
    </source>
</evidence>
<evidence type="ECO:0000256" key="4">
    <source>
        <dbReference type="ARBA" id="ARBA00032089"/>
    </source>
</evidence>
<dbReference type="GO" id="GO:0005886">
    <property type="term" value="C:plasma membrane"/>
    <property type="evidence" value="ECO:0007669"/>
    <property type="project" value="TreeGrafter"/>
</dbReference>
<comment type="similarity">
    <text evidence="1 5">Belongs to the MreC family.</text>
</comment>
<reference evidence="8 9" key="1">
    <citation type="submission" date="2016-11" db="EMBL/GenBank/DDBJ databases">
        <authorList>
            <person name="Jaros S."/>
            <person name="Januszkiewicz K."/>
            <person name="Wedrychowicz H."/>
        </authorList>
    </citation>
    <scope>NUCLEOTIDE SEQUENCE [LARGE SCALE GENOMIC DNA]</scope>
    <source>
        <strain evidence="8 9">DSM 17737</strain>
    </source>
</reference>
<dbReference type="Gene3D" id="2.40.10.340">
    <property type="entry name" value="Rod shape-determining protein MreC, domain 1"/>
    <property type="match status" value="1"/>
</dbReference>
<gene>
    <name evidence="8" type="ORF">SAMN05443662_0654</name>
</gene>
<sequence length="267" mass="29543">MAAFVFSAILMAVDHYTHLIDDLRVALVQLLQPVEYLATTPRLLYESYTEAQTDEAVLRRRLAAAEAENLLLRSKLLQMEDLKAENRRLRLLLDASGRLPVEKTDLMIATVLRYGSGPFENYAVINKGALDGIRPNSPVIDPAGIFGLVTETAALTSRVRLLTDPDLAIPVRIERTGQRAITQGLGHGRVLVRFLRKGADIQVGDLLVTSGLGNIYPPGYPVARISAIDFQRDAVFLRVIAQPVSQLYNNDEVLVLKIHHEDTPAND</sequence>
<dbReference type="AlphaFoldDB" id="A0A1N6EKN9"/>
<feature type="domain" description="Rod shape-determining protein MreC beta-barrel core" evidence="7">
    <location>
        <begin position="113"/>
        <end position="257"/>
    </location>
</feature>
<proteinExistence type="inferred from homology"/>
<protein>
    <recommendedName>
        <fullName evidence="2 5">Cell shape-determining protein MreC</fullName>
    </recommendedName>
    <alternativeName>
        <fullName evidence="4 5">Cell shape protein MreC</fullName>
    </alternativeName>
</protein>
<feature type="coiled-coil region" evidence="6">
    <location>
        <begin position="48"/>
        <end position="92"/>
    </location>
</feature>
<dbReference type="PANTHER" id="PTHR34138:SF1">
    <property type="entry name" value="CELL SHAPE-DETERMINING PROTEIN MREC"/>
    <property type="match status" value="1"/>
</dbReference>
<evidence type="ECO:0000256" key="6">
    <source>
        <dbReference type="SAM" id="Coils"/>
    </source>
</evidence>
<keyword evidence="9" id="KW-1185">Reference proteome</keyword>
<dbReference type="EMBL" id="FSRE01000002">
    <property type="protein sequence ID" value="SIN83545.1"/>
    <property type="molecule type" value="Genomic_DNA"/>
</dbReference>
<name>A0A1N6EKN9_9GAMM</name>
<dbReference type="NCBIfam" id="TIGR00219">
    <property type="entry name" value="mreC"/>
    <property type="match status" value="1"/>
</dbReference>
<dbReference type="PIRSF" id="PIRSF038471">
    <property type="entry name" value="MreC"/>
    <property type="match status" value="1"/>
</dbReference>
<comment type="function">
    <text evidence="5">Involved in formation and maintenance of cell shape.</text>
</comment>
<dbReference type="PANTHER" id="PTHR34138">
    <property type="entry name" value="CELL SHAPE-DETERMINING PROTEIN MREC"/>
    <property type="match status" value="1"/>
</dbReference>
<dbReference type="OrthoDB" id="9808025at2"/>